<dbReference type="PANTHER" id="PTHR47981:SF20">
    <property type="entry name" value="RAS-RELATED PROTEIN RAB-7A"/>
    <property type="match status" value="1"/>
</dbReference>
<dbReference type="InterPro" id="IPR005225">
    <property type="entry name" value="Small_GTP-bd"/>
</dbReference>
<evidence type="ECO:0000256" key="5">
    <source>
        <dbReference type="ARBA" id="ARBA00023134"/>
    </source>
</evidence>
<dbReference type="RefSeq" id="XP_001305617.1">
    <property type="nucleotide sequence ID" value="XM_001305616.1"/>
</dbReference>
<evidence type="ECO:0000313" key="10">
    <source>
        <dbReference type="Proteomes" id="UP000001542"/>
    </source>
</evidence>
<keyword evidence="6" id="KW-0449">Lipoprotein</keyword>
<evidence type="ECO:0000256" key="2">
    <source>
        <dbReference type="ARBA" id="ARBA00022448"/>
    </source>
</evidence>
<dbReference type="GO" id="GO:0002682">
    <property type="term" value="P:regulation of immune system process"/>
    <property type="evidence" value="ECO:0007669"/>
    <property type="project" value="UniProtKB-ARBA"/>
</dbReference>
<dbReference type="PANTHER" id="PTHR47981">
    <property type="entry name" value="RAB FAMILY"/>
    <property type="match status" value="1"/>
</dbReference>
<dbReference type="GO" id="GO:0015031">
    <property type="term" value="P:protein transport"/>
    <property type="evidence" value="ECO:0007669"/>
    <property type="project" value="UniProtKB-KW"/>
</dbReference>
<sequence>MASRARTMLKVLFLGDTGAGKTCLLNQYVSREFSSDYKVTIGSDFTSKQVEIDGKFVTLQIWDTAGQERFQSLGSTFFRGTDCLILVYDVTNAKSFENINKWKNDFVRQLELKQDSNFPFLLLGNKCDIQNKVVQASAAREYAQMNGMIFHEVSAKTAEGVQTAFEEIVRKALENTHTDEFVLPQSVINIEKKQEEKNKSCC</sequence>
<keyword evidence="7" id="KW-0636">Prenylation</keyword>
<keyword evidence="2" id="KW-0813">Transport</keyword>
<dbReference type="OrthoDB" id="9989112at2759"/>
<dbReference type="PROSITE" id="PS51419">
    <property type="entry name" value="RAB"/>
    <property type="match status" value="1"/>
</dbReference>
<dbReference type="NCBIfam" id="TIGR00231">
    <property type="entry name" value="small_GTP"/>
    <property type="match status" value="1"/>
</dbReference>
<gene>
    <name evidence="9" type="ORF">TVAG_439150</name>
</gene>
<accession>A0A8U0WPB1</accession>
<dbReference type="SMR" id="A0A8U0WPB1"/>
<reference evidence="9" key="2">
    <citation type="journal article" date="2007" name="Science">
        <title>Draft genome sequence of the sexually transmitted pathogen Trichomonas vaginalis.</title>
        <authorList>
            <person name="Carlton J.M."/>
            <person name="Hirt R.P."/>
            <person name="Silva J.C."/>
            <person name="Delcher A.L."/>
            <person name="Schatz M."/>
            <person name="Zhao Q."/>
            <person name="Wortman J.R."/>
            <person name="Bidwell S.L."/>
            <person name="Alsmark U.C.M."/>
            <person name="Besteiro S."/>
            <person name="Sicheritz-Ponten T."/>
            <person name="Noel C.J."/>
            <person name="Dacks J.B."/>
            <person name="Foster P.G."/>
            <person name="Simillion C."/>
            <person name="Van de Peer Y."/>
            <person name="Miranda-Saavedra D."/>
            <person name="Barton G.J."/>
            <person name="Westrop G.D."/>
            <person name="Mueller S."/>
            <person name="Dessi D."/>
            <person name="Fiori P.L."/>
            <person name="Ren Q."/>
            <person name="Paulsen I."/>
            <person name="Zhang H."/>
            <person name="Bastida-Corcuera F.D."/>
            <person name="Simoes-Barbosa A."/>
            <person name="Brown M.T."/>
            <person name="Hayes R.D."/>
            <person name="Mukherjee M."/>
            <person name="Okumura C.Y."/>
            <person name="Schneider R."/>
            <person name="Smith A.J."/>
            <person name="Vanacova S."/>
            <person name="Villalvazo M."/>
            <person name="Haas B.J."/>
            <person name="Pertea M."/>
            <person name="Feldblyum T.V."/>
            <person name="Utterback T.R."/>
            <person name="Shu C.L."/>
            <person name="Osoegawa K."/>
            <person name="de Jong P.J."/>
            <person name="Hrdy I."/>
            <person name="Horvathova L."/>
            <person name="Zubacova Z."/>
            <person name="Dolezal P."/>
            <person name="Malik S.B."/>
            <person name="Logsdon J.M. Jr."/>
            <person name="Henze K."/>
            <person name="Gupta A."/>
            <person name="Wang C.C."/>
            <person name="Dunne R.L."/>
            <person name="Upcroft J.A."/>
            <person name="Upcroft P."/>
            <person name="White O."/>
            <person name="Salzberg S.L."/>
            <person name="Tang P."/>
            <person name="Chiu C.-H."/>
            <person name="Lee Y.-S."/>
            <person name="Embley T.M."/>
            <person name="Coombs G.H."/>
            <person name="Mottram J.C."/>
            <person name="Tachezy J."/>
            <person name="Fraser-Liggett C.M."/>
            <person name="Johnson P.J."/>
        </authorList>
    </citation>
    <scope>NUCLEOTIDE SEQUENCE [LARGE SCALE GENOMIC DNA]</scope>
    <source>
        <strain evidence="9">G3</strain>
    </source>
</reference>
<dbReference type="PROSITE" id="PS51417">
    <property type="entry name" value="ARF"/>
    <property type="match status" value="1"/>
</dbReference>
<keyword evidence="3" id="KW-0547">Nucleotide-binding</keyword>
<dbReference type="PRINTS" id="PR00449">
    <property type="entry name" value="RASTRNSFRMNG"/>
</dbReference>
<evidence type="ECO:0000256" key="1">
    <source>
        <dbReference type="ARBA" id="ARBA00006270"/>
    </source>
</evidence>
<dbReference type="Pfam" id="PF00071">
    <property type="entry name" value="Ras"/>
    <property type="match status" value="1"/>
</dbReference>
<dbReference type="SMART" id="SM00173">
    <property type="entry name" value="RAS"/>
    <property type="match status" value="1"/>
</dbReference>
<dbReference type="SUPFAM" id="SSF52540">
    <property type="entry name" value="P-loop containing nucleoside triphosphate hydrolases"/>
    <property type="match status" value="1"/>
</dbReference>
<dbReference type="PROSITE" id="PS51420">
    <property type="entry name" value="RHO"/>
    <property type="match status" value="1"/>
</dbReference>
<dbReference type="EMBL" id="DS113953">
    <property type="protein sequence ID" value="EAX92687.1"/>
    <property type="molecule type" value="Genomic_DNA"/>
</dbReference>
<comment type="similarity">
    <text evidence="1">Belongs to the small GTPase superfamily. Rab family.</text>
</comment>
<keyword evidence="4" id="KW-0653">Protein transport</keyword>
<evidence type="ECO:0000256" key="7">
    <source>
        <dbReference type="ARBA" id="ARBA00023289"/>
    </source>
</evidence>
<evidence type="ECO:0000256" key="8">
    <source>
        <dbReference type="ARBA" id="ARBA00067801"/>
    </source>
</evidence>
<dbReference type="SMART" id="SM00175">
    <property type="entry name" value="RAB"/>
    <property type="match status" value="1"/>
</dbReference>
<evidence type="ECO:0000256" key="4">
    <source>
        <dbReference type="ARBA" id="ARBA00022927"/>
    </source>
</evidence>
<dbReference type="SMART" id="SM00174">
    <property type="entry name" value="RHO"/>
    <property type="match status" value="1"/>
</dbReference>
<keyword evidence="10" id="KW-1185">Reference proteome</keyword>
<dbReference type="GO" id="GO:0005764">
    <property type="term" value="C:lysosome"/>
    <property type="evidence" value="ECO:0007669"/>
    <property type="project" value="UniProtKB-ARBA"/>
</dbReference>
<dbReference type="GO" id="GO:0030139">
    <property type="term" value="C:endocytic vesicle"/>
    <property type="evidence" value="ECO:0007669"/>
    <property type="project" value="UniProtKB-ARBA"/>
</dbReference>
<dbReference type="Proteomes" id="UP000001542">
    <property type="component" value="Unassembled WGS sequence"/>
</dbReference>
<dbReference type="FunFam" id="3.40.50.300:FF:000751">
    <property type="entry name" value="Rab family GTPase, putative"/>
    <property type="match status" value="1"/>
</dbReference>
<dbReference type="OMA" id="TSWKDEF"/>
<dbReference type="PROSITE" id="PS51421">
    <property type="entry name" value="RAS"/>
    <property type="match status" value="1"/>
</dbReference>
<dbReference type="Gene3D" id="3.40.50.300">
    <property type="entry name" value="P-loop containing nucleotide triphosphate hydrolases"/>
    <property type="match status" value="1"/>
</dbReference>
<dbReference type="GO" id="GO:0005770">
    <property type="term" value="C:late endosome"/>
    <property type="evidence" value="ECO:0007669"/>
    <property type="project" value="UniProtKB-ARBA"/>
</dbReference>
<dbReference type="KEGG" id="tva:4750400"/>
<evidence type="ECO:0000256" key="3">
    <source>
        <dbReference type="ARBA" id="ARBA00022741"/>
    </source>
</evidence>
<reference evidence="9" key="1">
    <citation type="submission" date="2006-10" db="EMBL/GenBank/DDBJ databases">
        <authorList>
            <person name="Amadeo P."/>
            <person name="Zhao Q."/>
            <person name="Wortman J."/>
            <person name="Fraser-Liggett C."/>
            <person name="Carlton J."/>
        </authorList>
    </citation>
    <scope>NUCLEOTIDE SEQUENCE</scope>
    <source>
        <strain evidence="9">G3</strain>
    </source>
</reference>
<evidence type="ECO:0000313" key="9">
    <source>
        <dbReference type="EMBL" id="EAX92687.1"/>
    </source>
</evidence>
<name>A0A8U0WPB1_TRIV3</name>
<dbReference type="InterPro" id="IPR001806">
    <property type="entry name" value="Small_GTPase"/>
</dbReference>
<proteinExistence type="inferred from homology"/>
<organism evidence="9 10">
    <name type="scientific">Trichomonas vaginalis (strain ATCC PRA-98 / G3)</name>
    <dbReference type="NCBI Taxonomy" id="412133"/>
    <lineage>
        <taxon>Eukaryota</taxon>
        <taxon>Metamonada</taxon>
        <taxon>Parabasalia</taxon>
        <taxon>Trichomonadida</taxon>
        <taxon>Trichomonadidae</taxon>
        <taxon>Trichomonas</taxon>
    </lineage>
</organism>
<dbReference type="AlphaFoldDB" id="A0A8U0WPB1"/>
<dbReference type="VEuPathDB" id="TrichDB:TVAGG3_0236050"/>
<dbReference type="InterPro" id="IPR027417">
    <property type="entry name" value="P-loop_NTPase"/>
</dbReference>
<protein>
    <recommendedName>
        <fullName evidence="8">Ras-related protein Rab-7b</fullName>
    </recommendedName>
</protein>
<dbReference type="GO" id="GO:0003924">
    <property type="term" value="F:GTPase activity"/>
    <property type="evidence" value="ECO:0007669"/>
    <property type="project" value="InterPro"/>
</dbReference>
<evidence type="ECO:0000256" key="6">
    <source>
        <dbReference type="ARBA" id="ARBA00023288"/>
    </source>
</evidence>
<keyword evidence="5" id="KW-0342">GTP-binding</keyword>
<dbReference type="SMART" id="SM00176">
    <property type="entry name" value="RAN"/>
    <property type="match status" value="1"/>
</dbReference>
<dbReference type="GO" id="GO:0005525">
    <property type="term" value="F:GTP binding"/>
    <property type="evidence" value="ECO:0007669"/>
    <property type="project" value="UniProtKB-KW"/>
</dbReference>